<sequence>MTLKLSGLEMAGTSGCIRLESSSKEIHELFMIMSEFLTVGDSWLSVLICRLRKNLVFKVGKMFVHGPFIFIFKKII</sequence>
<dbReference type="Proteomes" id="UP000887563">
    <property type="component" value="Unplaced"/>
</dbReference>
<protein>
    <submittedName>
        <fullName evidence="2">Candidate secreted effector</fullName>
    </submittedName>
</protein>
<reference evidence="2" key="1">
    <citation type="submission" date="2022-11" db="UniProtKB">
        <authorList>
            <consortium name="WormBaseParasite"/>
        </authorList>
    </citation>
    <scope>IDENTIFICATION</scope>
</reference>
<keyword evidence="1" id="KW-1185">Reference proteome</keyword>
<organism evidence="1 2">
    <name type="scientific">Meloidogyne incognita</name>
    <name type="common">Southern root-knot nematode worm</name>
    <name type="synonym">Oxyuris incognita</name>
    <dbReference type="NCBI Taxonomy" id="6306"/>
    <lineage>
        <taxon>Eukaryota</taxon>
        <taxon>Metazoa</taxon>
        <taxon>Ecdysozoa</taxon>
        <taxon>Nematoda</taxon>
        <taxon>Chromadorea</taxon>
        <taxon>Rhabditida</taxon>
        <taxon>Tylenchina</taxon>
        <taxon>Tylenchomorpha</taxon>
        <taxon>Tylenchoidea</taxon>
        <taxon>Meloidogynidae</taxon>
        <taxon>Meloidogyninae</taxon>
        <taxon>Meloidogyne</taxon>
        <taxon>Meloidogyne incognita group</taxon>
    </lineage>
</organism>
<name>A0A914LZS9_MELIC</name>
<dbReference type="WBParaSite" id="Minc3s00994g19673">
    <property type="protein sequence ID" value="Minc3s00994g19673"/>
    <property type="gene ID" value="Minc3s00994g19673"/>
</dbReference>
<accession>A0A914LZS9</accession>
<evidence type="ECO:0000313" key="1">
    <source>
        <dbReference type="Proteomes" id="UP000887563"/>
    </source>
</evidence>
<dbReference type="AlphaFoldDB" id="A0A914LZS9"/>
<proteinExistence type="predicted"/>
<evidence type="ECO:0000313" key="2">
    <source>
        <dbReference type="WBParaSite" id="Minc3s00994g19673"/>
    </source>
</evidence>